<evidence type="ECO:0000256" key="6">
    <source>
        <dbReference type="ARBA" id="ARBA00022807"/>
    </source>
</evidence>
<keyword evidence="9" id="KW-1185">Reference proteome</keyword>
<dbReference type="eggNOG" id="KOG1868">
    <property type="taxonomic scope" value="Eukaryota"/>
</dbReference>
<keyword evidence="4" id="KW-0833">Ubl conjugation pathway</keyword>
<dbReference type="InterPro" id="IPR028889">
    <property type="entry name" value="USP"/>
</dbReference>
<dbReference type="PROSITE" id="PS50235">
    <property type="entry name" value="USP_3"/>
    <property type="match status" value="1"/>
</dbReference>
<dbReference type="PANTHER" id="PTHR24006">
    <property type="entry name" value="UBIQUITIN CARBOXYL-TERMINAL HYDROLASE"/>
    <property type="match status" value="1"/>
</dbReference>
<dbReference type="VEuPathDB" id="AmoebaDB:EDI_076230"/>
<comment type="catalytic activity">
    <reaction evidence="1">
        <text>Thiol-dependent hydrolysis of ester, thioester, amide, peptide and isopeptide bonds formed by the C-terminal Gly of ubiquitin (a 76-residue protein attached to proteins as an intracellular targeting signal).</text>
        <dbReference type="EC" id="3.4.19.12"/>
    </reaction>
</comment>
<evidence type="ECO:0000256" key="4">
    <source>
        <dbReference type="ARBA" id="ARBA00022786"/>
    </source>
</evidence>
<proteinExistence type="predicted"/>
<dbReference type="CDD" id="cd02257">
    <property type="entry name" value="Peptidase_C19"/>
    <property type="match status" value="1"/>
</dbReference>
<reference evidence="9" key="1">
    <citation type="submission" date="2007-12" db="EMBL/GenBank/DDBJ databases">
        <title>Annotation of Entamoeba dispar SAW760.</title>
        <authorList>
            <person name="Lorenzi H."/>
            <person name="Inman J."/>
            <person name="Schobel S."/>
            <person name="Amedeo P."/>
            <person name="Caler E."/>
        </authorList>
    </citation>
    <scope>NUCLEOTIDE SEQUENCE [LARGE SCALE GENOMIC DNA]</scope>
    <source>
        <strain evidence="9">ATCC PRA-260 / SAW760</strain>
    </source>
</reference>
<dbReference type="OrthoDB" id="27652at2759"/>
<dbReference type="SUPFAM" id="SSF54001">
    <property type="entry name" value="Cysteine proteinases"/>
    <property type="match status" value="1"/>
</dbReference>
<dbReference type="PANTHER" id="PTHR24006:SF687">
    <property type="entry name" value="UBIQUITIN CARBOXYL-TERMINAL HYDROLASE 10"/>
    <property type="match status" value="1"/>
</dbReference>
<dbReference type="RefSeq" id="XP_001737508.1">
    <property type="nucleotide sequence ID" value="XM_001737456.1"/>
</dbReference>
<dbReference type="EC" id="3.4.19.12" evidence="2"/>
<evidence type="ECO:0000313" key="9">
    <source>
        <dbReference type="Proteomes" id="UP000008076"/>
    </source>
</evidence>
<accession>B0EGZ2</accession>
<keyword evidence="6" id="KW-0788">Thiol protease</keyword>
<dbReference type="InterPro" id="IPR018200">
    <property type="entry name" value="USP_CS"/>
</dbReference>
<dbReference type="GO" id="GO:0005634">
    <property type="term" value="C:nucleus"/>
    <property type="evidence" value="ECO:0007669"/>
    <property type="project" value="TreeGrafter"/>
</dbReference>
<dbReference type="InterPro" id="IPR038765">
    <property type="entry name" value="Papain-like_cys_pep_sf"/>
</dbReference>
<evidence type="ECO:0000259" key="7">
    <source>
        <dbReference type="PROSITE" id="PS50235"/>
    </source>
</evidence>
<dbReference type="PROSITE" id="PS00973">
    <property type="entry name" value="USP_2"/>
    <property type="match status" value="1"/>
</dbReference>
<dbReference type="AlphaFoldDB" id="B0EGZ2"/>
<evidence type="ECO:0000256" key="3">
    <source>
        <dbReference type="ARBA" id="ARBA00022670"/>
    </source>
</evidence>
<dbReference type="EMBL" id="DS549261">
    <property type="protein sequence ID" value="EDR26207.1"/>
    <property type="molecule type" value="Genomic_DNA"/>
</dbReference>
<keyword evidence="3" id="KW-0645">Protease</keyword>
<dbReference type="GO" id="GO:0005829">
    <property type="term" value="C:cytosol"/>
    <property type="evidence" value="ECO:0007669"/>
    <property type="project" value="TreeGrafter"/>
</dbReference>
<organism evidence="9">
    <name type="scientific">Entamoeba dispar (strain ATCC PRA-260 / SAW760)</name>
    <dbReference type="NCBI Taxonomy" id="370354"/>
    <lineage>
        <taxon>Eukaryota</taxon>
        <taxon>Amoebozoa</taxon>
        <taxon>Evosea</taxon>
        <taxon>Archamoebae</taxon>
        <taxon>Mastigamoebida</taxon>
        <taxon>Entamoebidae</taxon>
        <taxon>Entamoeba</taxon>
    </lineage>
</organism>
<dbReference type="GO" id="GO:0004843">
    <property type="term" value="F:cysteine-type deubiquitinase activity"/>
    <property type="evidence" value="ECO:0007669"/>
    <property type="project" value="UniProtKB-EC"/>
</dbReference>
<evidence type="ECO:0000256" key="2">
    <source>
        <dbReference type="ARBA" id="ARBA00012759"/>
    </source>
</evidence>
<dbReference type="GeneID" id="5882549"/>
<name>B0EGZ2_ENTDS</name>
<dbReference type="Proteomes" id="UP000008076">
    <property type="component" value="Unassembled WGS sequence"/>
</dbReference>
<gene>
    <name evidence="8" type="ORF">EDI_076230</name>
</gene>
<dbReference type="GO" id="GO:0006508">
    <property type="term" value="P:proteolysis"/>
    <property type="evidence" value="ECO:0007669"/>
    <property type="project" value="UniProtKB-KW"/>
</dbReference>
<dbReference type="OMA" id="FFVVNET"/>
<feature type="domain" description="USP" evidence="7">
    <location>
        <begin position="19"/>
        <end position="336"/>
    </location>
</feature>
<sequence length="337" mass="39211">MSQPVKLKSLNLKKAYPLFGIKNFRSTCFANSVFQVLCSLPPFVEYLKEVIPTDDMKYTKAMKEMLNLFLQCDKVGIQKDIIDPPQSMKEIIMKLQTESGQHQMDATEFYTTLINCLHTECKNKISEGEETKQEDDDGWEEVGKKSKKIQLRSEKTDGTSIISDYFRGSMRSLTITIDEKKKKQNQAVSQEFYVLSLPIQSKQNCVSSVSQAINLAFSKRKIDNTHFQQLFIEEAPKLLVLQLNRFIYDRVKLDVVKLVDHINYTESLQLKTNKGNVSYRLISIIEHRGNQIRRGHYVCYVRRGEKWYFCNDESIQPIEQKDIYDKMAYVLVYSSLN</sequence>
<dbReference type="KEGG" id="edi:EDI_076230"/>
<dbReference type="Pfam" id="PF00443">
    <property type="entry name" value="UCH"/>
    <property type="match status" value="1"/>
</dbReference>
<dbReference type="InterPro" id="IPR050164">
    <property type="entry name" value="Peptidase_C19"/>
</dbReference>
<dbReference type="Gene3D" id="3.90.70.10">
    <property type="entry name" value="Cysteine proteinases"/>
    <property type="match status" value="1"/>
</dbReference>
<keyword evidence="5 8" id="KW-0378">Hydrolase</keyword>
<evidence type="ECO:0000313" key="8">
    <source>
        <dbReference type="EMBL" id="EDR26207.1"/>
    </source>
</evidence>
<evidence type="ECO:0000256" key="5">
    <source>
        <dbReference type="ARBA" id="ARBA00022801"/>
    </source>
</evidence>
<dbReference type="GO" id="GO:0016579">
    <property type="term" value="P:protein deubiquitination"/>
    <property type="evidence" value="ECO:0007669"/>
    <property type="project" value="InterPro"/>
</dbReference>
<protein>
    <recommendedName>
        <fullName evidence="2">ubiquitinyl hydrolase 1</fullName>
        <ecNumber evidence="2">3.4.19.12</ecNumber>
    </recommendedName>
</protein>
<dbReference type="InterPro" id="IPR001394">
    <property type="entry name" value="Peptidase_C19_UCH"/>
</dbReference>
<evidence type="ECO:0000256" key="1">
    <source>
        <dbReference type="ARBA" id="ARBA00000707"/>
    </source>
</evidence>